<sequence length="80" mass="8382">MAKLSASGGDDGDGELAEFTVTNVAINYYHILHINPSPGRFSTTRGAVGDGGEQDRDLPAKGAPSPGDLELDTLKHPAYQ</sequence>
<name>A0A0N4XF11_NIPBR</name>
<evidence type="ECO:0000313" key="2">
    <source>
        <dbReference type="EMBL" id="VDL64367.1"/>
    </source>
</evidence>
<evidence type="ECO:0000313" key="3">
    <source>
        <dbReference type="Proteomes" id="UP000271162"/>
    </source>
</evidence>
<gene>
    <name evidence="2" type="ORF">NBR_LOCUS1114</name>
</gene>
<reference evidence="4" key="1">
    <citation type="submission" date="2017-02" db="UniProtKB">
        <authorList>
            <consortium name="WormBaseParasite"/>
        </authorList>
    </citation>
    <scope>IDENTIFICATION</scope>
</reference>
<proteinExistence type="predicted"/>
<dbReference type="Proteomes" id="UP000271162">
    <property type="component" value="Unassembled WGS sequence"/>
</dbReference>
<evidence type="ECO:0000256" key="1">
    <source>
        <dbReference type="SAM" id="MobiDB-lite"/>
    </source>
</evidence>
<evidence type="ECO:0000313" key="4">
    <source>
        <dbReference type="WBParaSite" id="NBR_0000111301-mRNA-1"/>
    </source>
</evidence>
<accession>A0A0N4XF11</accession>
<dbReference type="EMBL" id="UYSL01000752">
    <property type="protein sequence ID" value="VDL64367.1"/>
    <property type="molecule type" value="Genomic_DNA"/>
</dbReference>
<keyword evidence="3" id="KW-1185">Reference proteome</keyword>
<organism evidence="4">
    <name type="scientific">Nippostrongylus brasiliensis</name>
    <name type="common">Rat hookworm</name>
    <dbReference type="NCBI Taxonomy" id="27835"/>
    <lineage>
        <taxon>Eukaryota</taxon>
        <taxon>Metazoa</taxon>
        <taxon>Ecdysozoa</taxon>
        <taxon>Nematoda</taxon>
        <taxon>Chromadorea</taxon>
        <taxon>Rhabditida</taxon>
        <taxon>Rhabditina</taxon>
        <taxon>Rhabditomorpha</taxon>
        <taxon>Strongyloidea</taxon>
        <taxon>Heligmosomidae</taxon>
        <taxon>Nippostrongylus</taxon>
    </lineage>
</organism>
<feature type="region of interest" description="Disordered" evidence="1">
    <location>
        <begin position="37"/>
        <end position="80"/>
    </location>
</feature>
<dbReference type="WBParaSite" id="NBR_0000111301-mRNA-1">
    <property type="protein sequence ID" value="NBR_0000111301-mRNA-1"/>
    <property type="gene ID" value="NBR_0000111301"/>
</dbReference>
<dbReference type="AlphaFoldDB" id="A0A0N4XF11"/>
<protein>
    <submittedName>
        <fullName evidence="2 4">Uncharacterized protein</fullName>
    </submittedName>
</protein>
<reference evidence="2 3" key="2">
    <citation type="submission" date="2018-11" db="EMBL/GenBank/DDBJ databases">
        <authorList>
            <consortium name="Pathogen Informatics"/>
        </authorList>
    </citation>
    <scope>NUCLEOTIDE SEQUENCE [LARGE SCALE GENOMIC DNA]</scope>
</reference>